<dbReference type="GO" id="GO:0016020">
    <property type="term" value="C:membrane"/>
    <property type="evidence" value="ECO:0007669"/>
    <property type="project" value="InterPro"/>
</dbReference>
<evidence type="ECO:0000256" key="1">
    <source>
        <dbReference type="SAM" id="SignalP"/>
    </source>
</evidence>
<accession>A0A7L9WQJ8</accession>
<evidence type="ECO:0000259" key="2">
    <source>
        <dbReference type="Pfam" id="PF13609"/>
    </source>
</evidence>
<dbReference type="AlphaFoldDB" id="A0A7L9WQJ8"/>
<name>A0A7L9WQJ8_9RHOB</name>
<keyword evidence="1" id="KW-0732">Signal</keyword>
<dbReference type="Pfam" id="PF13609">
    <property type="entry name" value="Porin_4"/>
    <property type="match status" value="1"/>
</dbReference>
<sequence length="305" mass="31128">MKKILIASTALVMVAGAASADVAWSGFGRFGVVYDDAAGTDITYLEQRFQLDVVGTTETDNGLTVGGRYRLRSEEDKAGNDAGAPGYVRQTKAGTVNAAQMFIQSGGLELSVGNVQYALDSMANLAVGNIGLQNFTSFLDGPGYASRGASPTGLALTYAMGGLNAHLSYDTEAQATDAYVSYDFAGYTFGVGGQDSDAYTTDWVVAVGGTVGTATFNASYVNDGTNGTGGVGGGYAVAAHFDVASGLTVGGYLTYFDSDTAGVDSATGLGVDASYALGGGVNLVGGIYGTDDDKTEADFGINFRF</sequence>
<organism evidence="3 4">
    <name type="scientific">Pseudooceanicola spongiae</name>
    <dbReference type="NCBI Taxonomy" id="2613965"/>
    <lineage>
        <taxon>Bacteria</taxon>
        <taxon>Pseudomonadati</taxon>
        <taxon>Pseudomonadota</taxon>
        <taxon>Alphaproteobacteria</taxon>
        <taxon>Rhodobacterales</taxon>
        <taxon>Paracoccaceae</taxon>
        <taxon>Pseudooceanicola</taxon>
    </lineage>
</organism>
<reference evidence="3 4" key="1">
    <citation type="submission" date="2019-10" db="EMBL/GenBank/DDBJ databases">
        <title>Pseudopuniceibacterium sp. HQ09 islated from Antarctica.</title>
        <authorList>
            <person name="Liao L."/>
            <person name="Su S."/>
            <person name="Chen B."/>
            <person name="Yu Y."/>
        </authorList>
    </citation>
    <scope>NUCLEOTIDE SEQUENCE [LARGE SCALE GENOMIC DNA]</scope>
    <source>
        <strain evidence="3 4">HQ09</strain>
    </source>
</reference>
<dbReference type="EMBL" id="CP045201">
    <property type="protein sequence ID" value="QOL82213.1"/>
    <property type="molecule type" value="Genomic_DNA"/>
</dbReference>
<feature type="signal peptide" evidence="1">
    <location>
        <begin position="1"/>
        <end position="20"/>
    </location>
</feature>
<dbReference type="KEGG" id="pshq:F3W81_16055"/>
<evidence type="ECO:0000313" key="3">
    <source>
        <dbReference type="EMBL" id="QOL82213.1"/>
    </source>
</evidence>
<feature type="chain" id="PRO_5032567832" evidence="1">
    <location>
        <begin position="21"/>
        <end position="305"/>
    </location>
</feature>
<feature type="domain" description="Porin" evidence="2">
    <location>
        <begin position="7"/>
        <end position="293"/>
    </location>
</feature>
<dbReference type="Gene3D" id="2.40.160.10">
    <property type="entry name" value="Porin"/>
    <property type="match status" value="1"/>
</dbReference>
<keyword evidence="4" id="KW-1185">Reference proteome</keyword>
<evidence type="ECO:0000313" key="4">
    <source>
        <dbReference type="Proteomes" id="UP000594118"/>
    </source>
</evidence>
<dbReference type="InterPro" id="IPR033900">
    <property type="entry name" value="Gram_neg_porin_domain"/>
</dbReference>
<dbReference type="InterPro" id="IPR023614">
    <property type="entry name" value="Porin_dom_sf"/>
</dbReference>
<dbReference type="SUPFAM" id="SSF56935">
    <property type="entry name" value="Porins"/>
    <property type="match status" value="1"/>
</dbReference>
<proteinExistence type="predicted"/>
<dbReference type="RefSeq" id="WP_193080206.1">
    <property type="nucleotide sequence ID" value="NZ_CP045201.1"/>
</dbReference>
<dbReference type="Proteomes" id="UP000594118">
    <property type="component" value="Chromosome"/>
</dbReference>
<protein>
    <submittedName>
        <fullName evidence="3">Porin</fullName>
    </submittedName>
</protein>
<gene>
    <name evidence="3" type="ORF">F3W81_16055</name>
</gene>
<dbReference type="GO" id="GO:0015288">
    <property type="term" value="F:porin activity"/>
    <property type="evidence" value="ECO:0007669"/>
    <property type="project" value="InterPro"/>
</dbReference>